<feature type="compositionally biased region" description="Basic and acidic residues" evidence="6">
    <location>
        <begin position="1873"/>
        <end position="1892"/>
    </location>
</feature>
<evidence type="ECO:0000313" key="8">
    <source>
        <dbReference type="EMBL" id="THD22405.1"/>
    </source>
</evidence>
<feature type="region of interest" description="Disordered" evidence="6">
    <location>
        <begin position="1160"/>
        <end position="1213"/>
    </location>
</feature>
<feature type="compositionally biased region" description="Acidic residues" evidence="6">
    <location>
        <begin position="2008"/>
        <end position="2017"/>
    </location>
</feature>
<evidence type="ECO:0000259" key="7">
    <source>
        <dbReference type="PROSITE" id="PS51011"/>
    </source>
</evidence>
<feature type="compositionally biased region" description="Low complexity" evidence="6">
    <location>
        <begin position="633"/>
        <end position="646"/>
    </location>
</feature>
<dbReference type="Proteomes" id="UP000230066">
    <property type="component" value="Unassembled WGS sequence"/>
</dbReference>
<feature type="compositionally biased region" description="Acidic residues" evidence="6">
    <location>
        <begin position="2026"/>
        <end position="2037"/>
    </location>
</feature>
<dbReference type="Gene3D" id="2.30.30.140">
    <property type="match status" value="2"/>
</dbReference>
<feature type="compositionally biased region" description="Low complexity" evidence="6">
    <location>
        <begin position="694"/>
        <end position="705"/>
    </location>
</feature>
<feature type="compositionally biased region" description="Polar residues" evidence="6">
    <location>
        <begin position="1652"/>
        <end position="1663"/>
    </location>
</feature>
<dbReference type="Pfam" id="PF08169">
    <property type="entry name" value="RBB1NT"/>
    <property type="match status" value="1"/>
</dbReference>
<dbReference type="SMART" id="SM01014">
    <property type="entry name" value="ARID"/>
    <property type="match status" value="1"/>
</dbReference>
<keyword evidence="1" id="KW-0156">Chromatin regulator</keyword>
<dbReference type="GO" id="GO:0005634">
    <property type="term" value="C:nucleus"/>
    <property type="evidence" value="ECO:0007669"/>
    <property type="project" value="TreeGrafter"/>
</dbReference>
<feature type="compositionally biased region" description="Polar residues" evidence="6">
    <location>
        <begin position="1482"/>
        <end position="1491"/>
    </location>
</feature>
<protein>
    <submittedName>
        <fullName evidence="8">AT-rich interactive domain-containing protein 4A</fullName>
    </submittedName>
</protein>
<feature type="compositionally biased region" description="Basic and acidic residues" evidence="6">
    <location>
        <begin position="1710"/>
        <end position="1723"/>
    </location>
</feature>
<feature type="region of interest" description="Disordered" evidence="6">
    <location>
        <begin position="565"/>
        <end position="620"/>
    </location>
</feature>
<name>A0A4E0R5R5_FASHE</name>
<feature type="region of interest" description="Disordered" evidence="6">
    <location>
        <begin position="1048"/>
        <end position="1087"/>
    </location>
</feature>
<keyword evidence="5" id="KW-0539">Nucleus</keyword>
<evidence type="ECO:0000256" key="3">
    <source>
        <dbReference type="ARBA" id="ARBA00023125"/>
    </source>
</evidence>
<sequence>MNATTSTTINITADGIGTSTAGESGLVKTVTTDQQDRYALVELAQQAAYARLLGRLVLVNMPIRSKDHSMNATPSSSVNAGDIPARRRFGPCLVVLPSAMPSIDLRSGYRLPQLLVRSFKDNRYFGAPLCYLKRLKRPAAVEMAHTYPSLRTAFERALLWLDRYELPVNWGENATQTLLGAKNWRAYKREQRVALADAPRQIKSVSVKSCKARRIRSSSPYSSVSSPDEVNGTPVTAGVQSSTPIKRGRTTSSPASTRKMTTSRKRPRQSDAARTRPSEVSPRKKMRLKLLASKTTISRSPDVRRRSLRPNSPRKLLTGLQRKCSSRAIRTQSRVSSSVKSVTKKDADSDYSGEGHRSRSASSQSPCALSPVTGANATTSEPQAGLLYSPVSDGSSESSVSSSSTSTCSTTSSSSSDTESTSSSSSSSISSSLSSSTTSTLSSSSSSTTSSTNFEARDRWIAQLYRFMDEGGTPINKAPCLANKDLDLYKLYRLVKELGGFHRVTAQMKWGYIYSKLHLPQHFTAGPRNLQAAFKRYLYPLDDVSRKLGTDLDELPLARPRHQTLANQNAAQAAKSGTGQVHSTGTSSRQPAAPTGLSSTPNVGHKIVGQQPKSTDKSATPAHVVVPRTITPASTTTTNTTANTPACVPPGPISPNSKEFSPPKVVGIEPIVESTSFSSPPVLSPLMASHECSPSPETTTRTTKGGSKRDGSGPIPMESMELGDDLPRNLFETRVDEKSRESETARTRSFADAWKSSSSLLELSLTEGIQVNRIIPIGSRVRVRCGDRVAYEAKVLKHIRPQPEFCTRNTDQNNAASATGAAGGAGAGAAASSASARVKWSASSEMQYRVHYMGWNRRHDEVVSRSRIISVIKWARPVDSLRPPSCSSLNLVVQEPRSKMWASSRSTGKLRRTVGTDRSTGSLIQTRGGRLGDSGGSCTRSASTSGRVRRHMRNPSASLDVKDREGEGASDEDEDLEDEENDHEGDDEEEDEDEEEQDPEAESDQSQTTETASDIVTTMAPIVRRRRMMFGKVLTPNRRHTRIRMEVSTPTCSPSGVSTRSETGSTKRSATRDSMIEHSVPTSSSHCGVTLECMKPEIGGSGSRSEIHESGAPYSKRARLVSQSMEKHALPTDLMDSGKTKTTPIAETSTTVAVENSAKSTIGSIKLEPDTDGEAGKSTTHNKRTDSVTHDEQPRSGTQNKRKNVPSVVPTTTVSSVPNLSVVAGPVSGSTGLVAKKMGSVSSAPEKVDRPGLKRPLSYGARRISLIKGDKLRSLKRTVPAVGETSIGHRRVIPLRKGSTSAPAAVEISLTVSATTDDVSKGVTKSKKKAVASEPPAVKAIDPVRATRPTLPERIRGASTEGVKPAPSITASSSKAVNPPSSDEKPVPIIVQQHSASPTPSSKSSKIESIRKATTSKSGSDEKDSAIRQSIKPRLGKPTTENKMPVSQNKSKLNKSETTGAGNPKGGTIPRANPTKRVAGSRATQTPLSRTNRTRKQSICSSSSSDSSDSSGSSRSGISTSPPTKKSQKSSASSKEKSSIVATDTGVRRGRDPRRSVVVKRSRPTQAVSDAVGRSASSSSSKSRSSTKRTNNRGNGRNSRSSSSSTSSSSSSSEYGNMDALPRLTRSQHRQLLGDTPPGAALQTAAPVGAVTSGTTGNISMTIPASIKPEPPSKENASKSSVKPESSSKENASKSSVKSEIETEGPGLDDVDKNHPTEEDKSHSGSKPSSTTVSPNQTTVCTIPLAVNKAITTPVTATITTVTNSPTDLVDVVSGASISPSITPQLELDNSATKSCDSPEVTHEGSVNNLPSPKSAAKPRGRSKSVRCSTSGISTTDKPRERTGGVNSARSETAVKNVSPLEDSHLLVVEQNKPQKVEDIEEKEPPKTSKEKEDEETTADEEDEQSSVHTVSTDPMKGVLFDLTMSPDAVTPIRSSSSDSVSAGSRAASVSSYDSDTEGKSAHCPTMTIMTTTSTPVGVRTDREKHTASLVYRQSARETQCDKAAIVVDDEEDEDEAKGEASTATDAEEDEEEEDDNTSAPSTTGGSRRSVKLQKRSEVTSRESVEPEIEEKLPRAEQEPITHKASARRRQAFDRSPTPNSDSPHYSHSPAHSSSASGYMACASGTPVGNRLSQTQPAPSQLPGPRLLASQRRFGGPFFPIHGLDEMHTEAKCQILQDRMHQIVEAWRLAKQYLKDLDQRTNRTRRLRARTTGPDNQNAGPGTPGPKLSSANPATNASVTAANASLGSNTDQHRIVAPI</sequence>
<gene>
    <name evidence="8" type="ORF">D915_006879</name>
</gene>
<feature type="compositionally biased region" description="Low complexity" evidence="6">
    <location>
        <begin position="2101"/>
        <end position="2117"/>
    </location>
</feature>
<feature type="compositionally biased region" description="Low complexity" evidence="6">
    <location>
        <begin position="1934"/>
        <end position="1952"/>
    </location>
</feature>
<dbReference type="SUPFAM" id="SSF46774">
    <property type="entry name" value="ARID-like"/>
    <property type="match status" value="1"/>
</dbReference>
<evidence type="ECO:0000256" key="1">
    <source>
        <dbReference type="ARBA" id="ARBA00022853"/>
    </source>
</evidence>
<proteinExistence type="predicted"/>
<feature type="region of interest" description="Disordered" evidence="6">
    <location>
        <begin position="901"/>
        <end position="1022"/>
    </location>
</feature>
<feature type="compositionally biased region" description="Low complexity" evidence="6">
    <location>
        <begin position="1498"/>
        <end position="1533"/>
    </location>
</feature>
<feature type="compositionally biased region" description="Polar residues" evidence="6">
    <location>
        <begin position="1439"/>
        <end position="1461"/>
    </location>
</feature>
<feature type="compositionally biased region" description="Polar residues" evidence="6">
    <location>
        <begin position="936"/>
        <end position="946"/>
    </location>
</feature>
<feature type="compositionally biased region" description="Acidic residues" evidence="6">
    <location>
        <begin position="1893"/>
        <end position="1905"/>
    </location>
</feature>
<accession>A0A4E0R5R5</accession>
<feature type="region of interest" description="Disordered" evidence="6">
    <location>
        <begin position="216"/>
        <end position="451"/>
    </location>
</feature>
<reference evidence="8" key="1">
    <citation type="submission" date="2019-03" db="EMBL/GenBank/DDBJ databases">
        <title>Improved annotation for the trematode Fasciola hepatica.</title>
        <authorList>
            <person name="Choi Y.-J."/>
            <person name="Martin J."/>
            <person name="Mitreva M."/>
        </authorList>
    </citation>
    <scope>NUCLEOTIDE SEQUENCE [LARGE SCALE GENOMIC DNA]</scope>
</reference>
<dbReference type="InterPro" id="IPR012603">
    <property type="entry name" value="ARID4A/B_PWWP"/>
</dbReference>
<dbReference type="Gene3D" id="1.10.150.60">
    <property type="entry name" value="ARID DNA-binding domain"/>
    <property type="match status" value="1"/>
</dbReference>
<dbReference type="InterPro" id="IPR016197">
    <property type="entry name" value="Chromo-like_dom_sf"/>
</dbReference>
<feature type="compositionally biased region" description="Basic and acidic residues" evidence="6">
    <location>
        <begin position="268"/>
        <end position="277"/>
    </location>
</feature>
<feature type="compositionally biased region" description="Basic and acidic residues" evidence="6">
    <location>
        <begin position="343"/>
        <end position="357"/>
    </location>
</feature>
<evidence type="ECO:0000256" key="5">
    <source>
        <dbReference type="ARBA" id="ARBA00023242"/>
    </source>
</evidence>
<dbReference type="SMART" id="SM00501">
    <property type="entry name" value="BRIGHT"/>
    <property type="match status" value="1"/>
</dbReference>
<evidence type="ECO:0000256" key="4">
    <source>
        <dbReference type="ARBA" id="ARBA00023163"/>
    </source>
</evidence>
<dbReference type="InterPro" id="IPR036431">
    <property type="entry name" value="ARID_dom_sf"/>
</dbReference>
<dbReference type="InterPro" id="IPR051232">
    <property type="entry name" value="ARID/SWI1_ChromRemod"/>
</dbReference>
<feature type="compositionally biased region" description="Basic and acidic residues" evidence="6">
    <location>
        <begin position="1546"/>
        <end position="1555"/>
    </location>
</feature>
<feature type="compositionally biased region" description="Basic and acidic residues" evidence="6">
    <location>
        <begin position="2055"/>
        <end position="2082"/>
    </location>
</feature>
<feature type="compositionally biased region" description="Low complexity" evidence="6">
    <location>
        <begin position="1395"/>
        <end position="1404"/>
    </location>
</feature>
<feature type="compositionally biased region" description="Low complexity" evidence="6">
    <location>
        <begin position="217"/>
        <end position="227"/>
    </location>
</feature>
<feature type="compositionally biased region" description="Polar residues" evidence="6">
    <location>
        <begin position="1369"/>
        <end position="1381"/>
    </location>
</feature>
<feature type="compositionally biased region" description="Polar residues" evidence="6">
    <location>
        <begin position="575"/>
        <end position="602"/>
    </location>
</feature>
<feature type="compositionally biased region" description="Low complexity" evidence="6">
    <location>
        <begin position="1966"/>
        <end position="1975"/>
    </location>
</feature>
<evidence type="ECO:0000256" key="6">
    <source>
        <dbReference type="SAM" id="MobiDB-lite"/>
    </source>
</evidence>
<feature type="region of interest" description="Disordered" evidence="6">
    <location>
        <begin position="684"/>
        <end position="727"/>
    </location>
</feature>
<feature type="compositionally biased region" description="Low complexity" evidence="6">
    <location>
        <begin position="1592"/>
        <end position="1613"/>
    </location>
</feature>
<feature type="compositionally biased region" description="Basic and acidic residues" evidence="6">
    <location>
        <begin position="1183"/>
        <end position="1194"/>
    </location>
</feature>
<feature type="compositionally biased region" description="Polar residues" evidence="6">
    <location>
        <begin position="238"/>
        <end position="260"/>
    </location>
</feature>
<dbReference type="GO" id="GO:0006357">
    <property type="term" value="P:regulation of transcription by RNA polymerase II"/>
    <property type="evidence" value="ECO:0007669"/>
    <property type="project" value="TreeGrafter"/>
</dbReference>
<feature type="compositionally biased region" description="Polar residues" evidence="6">
    <location>
        <begin position="360"/>
        <end position="382"/>
    </location>
</feature>
<feature type="domain" description="ARID" evidence="7">
    <location>
        <begin position="454"/>
        <end position="546"/>
    </location>
</feature>
<dbReference type="PANTHER" id="PTHR13964:SF27">
    <property type="entry name" value="HAT-TRICK, ISOFORM D"/>
    <property type="match status" value="1"/>
</dbReference>
<organism evidence="8 9">
    <name type="scientific">Fasciola hepatica</name>
    <name type="common">Liver fluke</name>
    <dbReference type="NCBI Taxonomy" id="6192"/>
    <lineage>
        <taxon>Eukaryota</taxon>
        <taxon>Metazoa</taxon>
        <taxon>Spiralia</taxon>
        <taxon>Lophotrochozoa</taxon>
        <taxon>Platyhelminthes</taxon>
        <taxon>Trematoda</taxon>
        <taxon>Digenea</taxon>
        <taxon>Plagiorchiida</taxon>
        <taxon>Echinostomata</taxon>
        <taxon>Echinostomatoidea</taxon>
        <taxon>Fasciolidae</taxon>
        <taxon>Fasciola</taxon>
    </lineage>
</organism>
<feature type="compositionally biased region" description="Polar residues" evidence="6">
    <location>
        <begin position="1725"/>
        <end position="1739"/>
    </location>
</feature>
<feature type="region of interest" description="Disordered" evidence="6">
    <location>
        <begin position="1316"/>
        <end position="1739"/>
    </location>
</feature>
<feature type="region of interest" description="Disordered" evidence="6">
    <location>
        <begin position="2200"/>
        <end position="2234"/>
    </location>
</feature>
<feature type="compositionally biased region" description="Low complexity" evidence="6">
    <location>
        <begin position="395"/>
        <end position="451"/>
    </location>
</feature>
<feature type="region of interest" description="Disordered" evidence="6">
    <location>
        <begin position="633"/>
        <end position="658"/>
    </location>
</feature>
<feature type="compositionally biased region" description="Low complexity" evidence="6">
    <location>
        <begin position="1568"/>
        <end position="1584"/>
    </location>
</feature>
<dbReference type="PANTHER" id="PTHR13964">
    <property type="entry name" value="RBP-RELATED"/>
    <property type="match status" value="1"/>
</dbReference>
<feature type="region of interest" description="Disordered" evidence="6">
    <location>
        <begin position="1788"/>
        <end position="2154"/>
    </location>
</feature>
<comment type="caution">
    <text evidence="8">The sequence shown here is derived from an EMBL/GenBank/DDBJ whole genome shotgun (WGS) entry which is preliminary data.</text>
</comment>
<feature type="compositionally biased region" description="Polar residues" evidence="6">
    <location>
        <begin position="1845"/>
        <end position="1856"/>
    </location>
</feature>
<dbReference type="SUPFAM" id="SSF54160">
    <property type="entry name" value="Chromo domain-like"/>
    <property type="match status" value="1"/>
</dbReference>
<feature type="compositionally biased region" description="Acidic residues" evidence="6">
    <location>
        <begin position="968"/>
        <end position="1003"/>
    </location>
</feature>
<keyword evidence="3" id="KW-0238">DNA-binding</keyword>
<dbReference type="GO" id="GO:0000976">
    <property type="term" value="F:transcription cis-regulatory region binding"/>
    <property type="evidence" value="ECO:0007669"/>
    <property type="project" value="TreeGrafter"/>
</dbReference>
<feature type="compositionally biased region" description="Polar residues" evidence="6">
    <location>
        <begin position="1826"/>
        <end position="1836"/>
    </location>
</feature>
<dbReference type="InterPro" id="IPR001606">
    <property type="entry name" value="ARID_dom"/>
</dbReference>
<dbReference type="EMBL" id="JXXN02002783">
    <property type="protein sequence ID" value="THD22405.1"/>
    <property type="molecule type" value="Genomic_DNA"/>
</dbReference>
<dbReference type="PROSITE" id="PS51011">
    <property type="entry name" value="ARID"/>
    <property type="match status" value="1"/>
</dbReference>
<keyword evidence="2" id="KW-0805">Transcription regulation</keyword>
<evidence type="ECO:0000256" key="2">
    <source>
        <dbReference type="ARBA" id="ARBA00023015"/>
    </source>
</evidence>
<keyword evidence="9" id="KW-1185">Reference proteome</keyword>
<feature type="compositionally biased region" description="Polar residues" evidence="6">
    <location>
        <begin position="1005"/>
        <end position="1016"/>
    </location>
</feature>
<dbReference type="Pfam" id="PF01388">
    <property type="entry name" value="ARID"/>
    <property type="match status" value="1"/>
</dbReference>
<feature type="compositionally biased region" description="Polar residues" evidence="6">
    <location>
        <begin position="916"/>
        <end position="925"/>
    </location>
</feature>
<keyword evidence="4" id="KW-0804">Transcription</keyword>
<evidence type="ECO:0000313" key="9">
    <source>
        <dbReference type="Proteomes" id="UP000230066"/>
    </source>
</evidence>
<feature type="compositionally biased region" description="Basic and acidic residues" evidence="6">
    <location>
        <begin position="1686"/>
        <end position="1701"/>
    </location>
</feature>
<dbReference type="GO" id="GO:0006325">
    <property type="term" value="P:chromatin organization"/>
    <property type="evidence" value="ECO:0007669"/>
    <property type="project" value="UniProtKB-KW"/>
</dbReference>
<feature type="compositionally biased region" description="Polar residues" evidence="6">
    <location>
        <begin position="1048"/>
        <end position="1068"/>
    </location>
</feature>